<dbReference type="EC" id="2.5.1.54" evidence="4"/>
<reference evidence="6 7" key="1">
    <citation type="submission" date="2017-06" db="EMBL/GenBank/DDBJ databases">
        <authorList>
            <consortium name="Pathogen Informatics"/>
        </authorList>
    </citation>
    <scope>NUCLEOTIDE SEQUENCE [LARGE SCALE GENOMIC DNA]</scope>
    <source>
        <strain evidence="6 7">NCTC11865</strain>
    </source>
</reference>
<proteinExistence type="inferred from homology"/>
<dbReference type="GO" id="GO:0009073">
    <property type="term" value="P:aromatic amino acid family biosynthetic process"/>
    <property type="evidence" value="ECO:0007669"/>
    <property type="project" value="UniProtKB-KW"/>
</dbReference>
<dbReference type="InterPro" id="IPR013785">
    <property type="entry name" value="Aldolase_TIM"/>
</dbReference>
<dbReference type="EMBL" id="LT906441">
    <property type="protein sequence ID" value="SNV39643.1"/>
    <property type="molecule type" value="Genomic_DNA"/>
</dbReference>
<feature type="binding site" evidence="3">
    <location>
        <begin position="245"/>
        <end position="246"/>
    </location>
    <ligand>
        <name>phosphoenolpyruvate</name>
        <dbReference type="ChEBI" id="CHEBI:58702"/>
    </ligand>
</feature>
<feature type="binding site" evidence="3">
    <location>
        <position position="403"/>
    </location>
    <ligand>
        <name>Mn(2+)</name>
        <dbReference type="ChEBI" id="CHEBI:29035"/>
    </ligand>
</feature>
<feature type="binding site" evidence="3">
    <location>
        <position position="331"/>
    </location>
    <ligand>
        <name>Mn(2+)</name>
        <dbReference type="ChEBI" id="CHEBI:29035"/>
    </ligand>
</feature>
<dbReference type="PANTHER" id="PTHR21337:SF0">
    <property type="entry name" value="PHOSPHO-2-DEHYDRO-3-DEOXYHEPTONATE ALDOLASE"/>
    <property type="match status" value="1"/>
</dbReference>
<gene>
    <name evidence="6" type="primary">aroH</name>
    <name evidence="6" type="ORF">SAMEA4412665_01800</name>
</gene>
<evidence type="ECO:0000256" key="3">
    <source>
        <dbReference type="PIRSR" id="PIRSR602480-1"/>
    </source>
</evidence>
<dbReference type="InterPro" id="IPR002480">
    <property type="entry name" value="DAHP_synth_2"/>
</dbReference>
<dbReference type="Proteomes" id="UP000215332">
    <property type="component" value="Chromosome 1"/>
</dbReference>
<accession>A0A239X0C5</accession>
<comment type="catalytic activity">
    <reaction evidence="4">
        <text>D-erythrose 4-phosphate + phosphoenolpyruvate + H2O = 7-phospho-2-dehydro-3-deoxy-D-arabino-heptonate + phosphate</text>
        <dbReference type="Rhea" id="RHEA:14717"/>
        <dbReference type="ChEBI" id="CHEBI:15377"/>
        <dbReference type="ChEBI" id="CHEBI:16897"/>
        <dbReference type="ChEBI" id="CHEBI:43474"/>
        <dbReference type="ChEBI" id="CHEBI:58394"/>
        <dbReference type="ChEBI" id="CHEBI:58702"/>
        <dbReference type="EC" id="2.5.1.54"/>
    </reaction>
</comment>
<dbReference type="KEGG" id="cgrn:4412665_01800"/>
<feature type="binding site" evidence="3">
    <location>
        <position position="373"/>
    </location>
    <ligand>
        <name>Mn(2+)</name>
        <dbReference type="ChEBI" id="CHEBI:29035"/>
    </ligand>
</feature>
<dbReference type="AlphaFoldDB" id="A0A239X0C5"/>
<keyword evidence="2 4" id="KW-0808">Transferase</keyword>
<keyword evidence="3" id="KW-0170">Cobalt</keyword>
<dbReference type="SUPFAM" id="SSF51569">
    <property type="entry name" value="Aldolase"/>
    <property type="match status" value="1"/>
</dbReference>
<comment type="cofactor">
    <cofactor evidence="3">
        <name>Mn(2+)</name>
        <dbReference type="ChEBI" id="CHEBI:29035"/>
    </cofactor>
    <cofactor evidence="3">
        <name>Co(2+)</name>
        <dbReference type="ChEBI" id="CHEBI:48828"/>
    </cofactor>
    <cofactor evidence="3">
        <name>Cd(2+)</name>
        <dbReference type="ChEBI" id="CHEBI:48775"/>
    </cofactor>
    <text evidence="3">Binds 1 divalent cation per subunit. The enzyme is active with manganese, cobalt or cadmium ions.</text>
</comment>
<evidence type="ECO:0000256" key="5">
    <source>
        <dbReference type="SAM" id="MobiDB-lite"/>
    </source>
</evidence>
<dbReference type="Pfam" id="PF01474">
    <property type="entry name" value="DAHP_synth_2"/>
    <property type="match status" value="2"/>
</dbReference>
<feature type="binding site" evidence="3">
    <location>
        <position position="299"/>
    </location>
    <ligand>
        <name>phosphoenolpyruvate</name>
        <dbReference type="ChEBI" id="CHEBI:58702"/>
    </ligand>
</feature>
<keyword evidence="3" id="KW-0464">Manganese</keyword>
<dbReference type="eggNOG" id="COG3200">
    <property type="taxonomic scope" value="Bacteria"/>
</dbReference>
<evidence type="ECO:0000256" key="2">
    <source>
        <dbReference type="ARBA" id="ARBA00022679"/>
    </source>
</evidence>
<evidence type="ECO:0000256" key="4">
    <source>
        <dbReference type="RuleBase" id="RU363071"/>
    </source>
</evidence>
<comment type="similarity">
    <text evidence="1 4">Belongs to the class-II DAHP synthase family.</text>
</comment>
<keyword evidence="4" id="KW-0057">Aromatic amino acid biosynthesis</keyword>
<dbReference type="Gene3D" id="3.20.20.70">
    <property type="entry name" value="Aldolase class I"/>
    <property type="match status" value="1"/>
</dbReference>
<protein>
    <recommendedName>
        <fullName evidence="4">Phospho-2-dehydro-3-deoxyheptonate aldolase</fullName>
        <ecNumber evidence="4">2.5.1.54</ecNumber>
    </recommendedName>
</protein>
<feature type="binding site" evidence="3">
    <location>
        <position position="268"/>
    </location>
    <ligand>
        <name>phosphoenolpyruvate</name>
        <dbReference type="ChEBI" id="CHEBI:58702"/>
    </ligand>
</feature>
<evidence type="ECO:0000313" key="6">
    <source>
        <dbReference type="EMBL" id="SNV39643.1"/>
    </source>
</evidence>
<name>A0A239X0C5_9ACTN</name>
<evidence type="ECO:0000313" key="7">
    <source>
        <dbReference type="Proteomes" id="UP000215332"/>
    </source>
</evidence>
<sequence length="432" mass="47101">MSPSAETTALPAEPLLVDSSCDPSSDYTPVVPTPVPTLESLRAMPVEQQPRYSDPQQRRRVVQRLRALAPLVRARQCDELRSRLADVAGGHAFLLQGGDCAETFAGVRADNIGNKVRVLSSMAAVMADAAGVPVVTVGRIAGQYAKPRSRRTETRDGVELPSYRGDAVNGFEFTARARQHDPERLERMYRAAAATLELVAGTGRHLRVWASHEALLLDYEHSLTRVDEHSQLPYDLSGHLVWLGERTRRLDGAHVAFLQSVHNPVGVKLGPSATAQQAVALAEALDPRHTPGRLTVITRMGAGRVRRLLPPIIRAVEATGRSVVWCCDPMHGNTFETANGYKTRSFHDICAEVNGFFDVHEELGTRPGGVHVELTGDDVTECLGGTDALAESDLGNRYETVCDPRLNRNQSMELAQLVADRLTRSHGSHAQG</sequence>
<feature type="binding site" evidence="3">
    <location>
        <position position="100"/>
    </location>
    <ligand>
        <name>Mn(2+)</name>
        <dbReference type="ChEBI" id="CHEBI:29035"/>
    </ligand>
</feature>
<dbReference type="UniPathway" id="UPA00053">
    <property type="reaction ID" value="UER00084"/>
</dbReference>
<organism evidence="6 7">
    <name type="scientific">Cutibacterium granulosum</name>
    <dbReference type="NCBI Taxonomy" id="33011"/>
    <lineage>
        <taxon>Bacteria</taxon>
        <taxon>Bacillati</taxon>
        <taxon>Actinomycetota</taxon>
        <taxon>Actinomycetes</taxon>
        <taxon>Propionibacteriales</taxon>
        <taxon>Propionibacteriaceae</taxon>
        <taxon>Cutibacterium</taxon>
    </lineage>
</organism>
<feature type="region of interest" description="Disordered" evidence="5">
    <location>
        <begin position="1"/>
        <end position="58"/>
    </location>
</feature>
<evidence type="ECO:0000256" key="1">
    <source>
        <dbReference type="ARBA" id="ARBA00008911"/>
    </source>
</evidence>
<feature type="binding site" evidence="3">
    <location>
        <position position="139"/>
    </location>
    <ligand>
        <name>phosphoenolpyruvate</name>
        <dbReference type="ChEBI" id="CHEBI:58702"/>
    </ligand>
</feature>
<dbReference type="GO" id="GO:0003849">
    <property type="term" value="F:3-deoxy-7-phosphoheptulonate synthase activity"/>
    <property type="evidence" value="ECO:0007669"/>
    <property type="project" value="UniProtKB-EC"/>
</dbReference>
<dbReference type="GO" id="GO:0009423">
    <property type="term" value="P:chorismate biosynthetic process"/>
    <property type="evidence" value="ECO:0007669"/>
    <property type="project" value="UniProtKB-UniPathway"/>
</dbReference>
<comment type="pathway">
    <text evidence="4">Metabolic intermediate biosynthesis; chorismate biosynthesis; chorismate from D-erythrose 4-phosphate and phosphoenolpyruvate: step 1/7.</text>
</comment>
<dbReference type="PANTHER" id="PTHR21337">
    <property type="entry name" value="PHOSPHO-2-DEHYDRO-3-DEOXYHEPTONATE ALDOLASE 1, 2"/>
    <property type="match status" value="1"/>
</dbReference>
<keyword evidence="4" id="KW-0028">Amino-acid biosynthesis</keyword>
<dbReference type="GO" id="GO:0008652">
    <property type="term" value="P:amino acid biosynthetic process"/>
    <property type="evidence" value="ECO:0007669"/>
    <property type="project" value="UniProtKB-KW"/>
</dbReference>
<keyword evidence="3" id="KW-0104">Cadmium</keyword>